<dbReference type="InterPro" id="IPR015500">
    <property type="entry name" value="Peptidase_S8_subtilisin-rel"/>
</dbReference>
<dbReference type="InterPro" id="IPR017296">
    <property type="entry name" value="Peptidase_S8A_SAM-P45"/>
</dbReference>
<dbReference type="PANTHER" id="PTHR43806:SF65">
    <property type="entry name" value="SERINE PROTEASE APRX"/>
    <property type="match status" value="1"/>
</dbReference>
<dbReference type="PROSITE" id="PS00138">
    <property type="entry name" value="SUBTILASE_SER"/>
    <property type="match status" value="1"/>
</dbReference>
<keyword evidence="2 6" id="KW-0645">Protease</keyword>
<keyword evidence="4 6" id="KW-0720">Serine protease</keyword>
<evidence type="ECO:0000313" key="10">
    <source>
        <dbReference type="EMBL" id="RKR88225.1"/>
    </source>
</evidence>
<keyword evidence="8" id="KW-0732">Signal</keyword>
<dbReference type="PANTHER" id="PTHR43806">
    <property type="entry name" value="PEPTIDASE S8"/>
    <property type="match status" value="1"/>
</dbReference>
<reference evidence="10 11" key="1">
    <citation type="submission" date="2018-10" db="EMBL/GenBank/DDBJ databases">
        <title>Sequencing the genomes of 1000 actinobacteria strains.</title>
        <authorList>
            <person name="Klenk H.-P."/>
        </authorList>
    </citation>
    <scope>NUCLEOTIDE SEQUENCE [LARGE SCALE GENOMIC DNA]</scope>
    <source>
        <strain evidence="10 11">DSM 45175</strain>
    </source>
</reference>
<dbReference type="RefSeq" id="WP_121156865.1">
    <property type="nucleotide sequence ID" value="NZ_RBKT01000001.1"/>
</dbReference>
<feature type="active site" description="Charge relay system" evidence="5 6">
    <location>
        <position position="243"/>
    </location>
</feature>
<dbReference type="PRINTS" id="PR00723">
    <property type="entry name" value="SUBTILISIN"/>
</dbReference>
<evidence type="ECO:0000313" key="11">
    <source>
        <dbReference type="Proteomes" id="UP000277671"/>
    </source>
</evidence>
<dbReference type="Gene3D" id="3.50.30.30">
    <property type="match status" value="1"/>
</dbReference>
<dbReference type="InterPro" id="IPR022398">
    <property type="entry name" value="Peptidase_S8_His-AS"/>
</dbReference>
<comment type="caution">
    <text evidence="10">The sequence shown here is derived from an EMBL/GenBank/DDBJ whole genome shotgun (WGS) entry which is preliminary data.</text>
</comment>
<keyword evidence="11" id="KW-1185">Reference proteome</keyword>
<dbReference type="Pfam" id="PF00082">
    <property type="entry name" value="Peptidase_S8"/>
    <property type="match status" value="1"/>
</dbReference>
<dbReference type="GO" id="GO:0006508">
    <property type="term" value="P:proteolysis"/>
    <property type="evidence" value="ECO:0007669"/>
    <property type="project" value="UniProtKB-KW"/>
</dbReference>
<dbReference type="InterPro" id="IPR050131">
    <property type="entry name" value="Peptidase_S8_subtilisin-like"/>
</dbReference>
<dbReference type="PROSITE" id="PS00136">
    <property type="entry name" value="SUBTILASE_ASP"/>
    <property type="match status" value="1"/>
</dbReference>
<name>A0A495JHH7_9ACTN</name>
<proteinExistence type="inferred from homology"/>
<dbReference type="Gene3D" id="3.40.50.200">
    <property type="entry name" value="Peptidase S8/S53 domain"/>
    <property type="match status" value="1"/>
</dbReference>
<evidence type="ECO:0000256" key="6">
    <source>
        <dbReference type="PROSITE-ProRule" id="PRU01240"/>
    </source>
</evidence>
<dbReference type="InterPro" id="IPR036852">
    <property type="entry name" value="Peptidase_S8/S53_dom_sf"/>
</dbReference>
<feature type="signal peptide" evidence="8">
    <location>
        <begin position="1"/>
        <end position="28"/>
    </location>
</feature>
<dbReference type="SUPFAM" id="SSF52743">
    <property type="entry name" value="Subtilisin-like"/>
    <property type="match status" value="1"/>
</dbReference>
<comment type="similarity">
    <text evidence="1 6 7">Belongs to the peptidase S8 family.</text>
</comment>
<gene>
    <name evidence="10" type="ORF">BDK92_2533</name>
</gene>
<keyword evidence="3 6" id="KW-0378">Hydrolase</keyword>
<evidence type="ECO:0000259" key="9">
    <source>
        <dbReference type="Pfam" id="PF00082"/>
    </source>
</evidence>
<evidence type="ECO:0000256" key="4">
    <source>
        <dbReference type="ARBA" id="ARBA00022825"/>
    </source>
</evidence>
<dbReference type="InterPro" id="IPR000209">
    <property type="entry name" value="Peptidase_S8/S53_dom"/>
</dbReference>
<dbReference type="EMBL" id="RBKT01000001">
    <property type="protein sequence ID" value="RKR88225.1"/>
    <property type="molecule type" value="Genomic_DNA"/>
</dbReference>
<feature type="active site" description="Charge relay system" evidence="5 6">
    <location>
        <position position="275"/>
    </location>
</feature>
<evidence type="ECO:0000256" key="8">
    <source>
        <dbReference type="SAM" id="SignalP"/>
    </source>
</evidence>
<dbReference type="GO" id="GO:0004252">
    <property type="term" value="F:serine-type endopeptidase activity"/>
    <property type="evidence" value="ECO:0007669"/>
    <property type="project" value="UniProtKB-UniRule"/>
</dbReference>
<feature type="active site" description="Charge relay system" evidence="5 6">
    <location>
        <position position="450"/>
    </location>
</feature>
<evidence type="ECO:0000256" key="3">
    <source>
        <dbReference type="ARBA" id="ARBA00022801"/>
    </source>
</evidence>
<dbReference type="PROSITE" id="PS51892">
    <property type="entry name" value="SUBTILASE"/>
    <property type="match status" value="1"/>
</dbReference>
<dbReference type="InterPro" id="IPR023828">
    <property type="entry name" value="Peptidase_S8_Ser-AS"/>
</dbReference>
<accession>A0A495JHH7</accession>
<organism evidence="10 11">
    <name type="scientific">Micromonospora pisi</name>
    <dbReference type="NCBI Taxonomy" id="589240"/>
    <lineage>
        <taxon>Bacteria</taxon>
        <taxon>Bacillati</taxon>
        <taxon>Actinomycetota</taxon>
        <taxon>Actinomycetes</taxon>
        <taxon>Micromonosporales</taxon>
        <taxon>Micromonosporaceae</taxon>
        <taxon>Micromonospora</taxon>
    </lineage>
</organism>
<feature type="domain" description="Peptidase S8/S53" evidence="9">
    <location>
        <begin position="234"/>
        <end position="496"/>
    </location>
</feature>
<dbReference type="AlphaFoldDB" id="A0A495JHH7"/>
<sequence>MSTPLRRTAAGLAAVLAFTAAGTPPASAAPPPGAAPAAPVAPTGATSTVTLITGDVVEVSAAGAGRFTASVHPGPGRERMTFHTIEVDGGMRVLPSDAVPYVSAGTLDADLFDVQELIANGYGDAKSAGLPLIVRYRDPAAGARSAIAGTTGARSLPSIGGAALVAGKSSLADFWRATAPTDSAGATARSRTATAPALGAGISQIWLDGRVRSTLDRSTAQIGAPAAWQAGYDGTGVKVAVLDTGIDQTHPDVAGKVALAQNFTDGADATDHNGHGTHVASTVAGTGAASGGSRKGVAPGASLLVGKVLDDNGSGYQSWIISGMEWAAEQGAAVVSMSLGGTPGEGSDPLREAVDRITAESDTLFVVAAGNEGMDYSVGSPGTAASALTVGAVDRDESLAPFSSRGPRLGDEGLKPEITAPGVGIVAARAAGTDMGTPVDERYTAVSGTSMATPHVAGAAALLAQQHPDWSAARLKNALVSTARTNEELSVFAEGAGRVDVARAVSQRVFATGVADFGLQVKSASGTAPVARTVTYTNDGTVPVTLTLATDVSNLGTGAPETGAITVGTGTVTVPAGGSVDVPVTVDLAKLATGQYGGWITATGPDGVLATTAMAVTLEGPRHSVTFRAVDRAGKPVAVPVILLQGDSSRSDSLGFLFEGTTWTTRVEAGSYLLNSLIDDGGVLDEQTTLITNPELRVDRDVEVLLDARTGTPIRIETPKPSEQQAVLSYYTHRVTGTGREINFGSMHFSTVKQVNVTPTKQVSAGAFEFSSRWQLVAPMVQIRVPGVSGPLDVNLTGQSPAYDGKRTFPLVYAGRGTPAELKAAKVRGAAVLIDSSTEPNGEDAPSESEVTASAAAAGAAVTLMVRPADWSAWTVWRPTGDREAIPMLAVAADAGAKLVARASKGQATVDLTLTTSSPYLYDVQHVETGRIPDQVVYRVTPENSVRITSSYADNGGIPWEKEQRFGWRPWQTYSWNDHFRFVETPKVREEWVTSGDSLWQHRVAHDWPSIDFGPLATGMTEPPTSYRAGRRAENWLAAVVRPASPKGVAELVSTRTGNTLALRVPEFVDADGHFTIGEATRIDAKLWRDGQLLAELPNARQDVTTTSAQAWYRLVLNTERTDPEWNWGTRTETVWDFRSGQRPGDKARPLPLLQVDYDAPVDLTGRAPDRAHTLRLSVRNQNGLGAPEGTALTAEVSFNEGTTWKKVTVSGKGPDFRASIPAGRGSVSLRVRATDGSGNAVTQTVIRAYGLR</sequence>
<dbReference type="PROSITE" id="PS00137">
    <property type="entry name" value="SUBTILASE_HIS"/>
    <property type="match status" value="1"/>
</dbReference>
<protein>
    <submittedName>
        <fullName evidence="10">Subtilisin family serine protease</fullName>
    </submittedName>
</protein>
<dbReference type="OrthoDB" id="5167143at2"/>
<dbReference type="Proteomes" id="UP000277671">
    <property type="component" value="Unassembled WGS sequence"/>
</dbReference>
<dbReference type="PIRSF" id="PIRSF037852">
    <property type="entry name" value="Subtilisin_rel_SAV5721"/>
    <property type="match status" value="1"/>
</dbReference>
<dbReference type="InterPro" id="IPR023827">
    <property type="entry name" value="Peptidase_S8_Asp-AS"/>
</dbReference>
<evidence type="ECO:0000256" key="7">
    <source>
        <dbReference type="RuleBase" id="RU003355"/>
    </source>
</evidence>
<evidence type="ECO:0000256" key="1">
    <source>
        <dbReference type="ARBA" id="ARBA00011073"/>
    </source>
</evidence>
<evidence type="ECO:0000256" key="5">
    <source>
        <dbReference type="PIRSR" id="PIRSR615500-1"/>
    </source>
</evidence>
<evidence type="ECO:0000256" key="2">
    <source>
        <dbReference type="ARBA" id="ARBA00022670"/>
    </source>
</evidence>
<feature type="chain" id="PRO_5019849643" evidence="8">
    <location>
        <begin position="29"/>
        <end position="1253"/>
    </location>
</feature>